<dbReference type="GO" id="GO:0005634">
    <property type="term" value="C:nucleus"/>
    <property type="evidence" value="ECO:0007669"/>
    <property type="project" value="UniProtKB-SubCell"/>
</dbReference>
<dbReference type="STRING" id="669874.A0A1E4TNT1"/>
<dbReference type="Gene3D" id="2.60.120.10">
    <property type="entry name" value="Jelly Rolls"/>
    <property type="match status" value="1"/>
</dbReference>
<keyword evidence="8 11" id="KW-0408">Iron</keyword>
<evidence type="ECO:0000256" key="2">
    <source>
        <dbReference type="ARBA" id="ARBA00022490"/>
    </source>
</evidence>
<dbReference type="GO" id="GO:0010309">
    <property type="term" value="F:acireductone dioxygenase [iron(II)-requiring] activity"/>
    <property type="evidence" value="ECO:0007669"/>
    <property type="project" value="UniProtKB-UniRule"/>
</dbReference>
<feature type="binding site" evidence="11">
    <location>
        <position position="85"/>
    </location>
    <ligand>
        <name>Fe(2+)</name>
        <dbReference type="ChEBI" id="CHEBI:29033"/>
        <note>for iron-dependent acireductone dioxygenase activity</note>
    </ligand>
</feature>
<keyword evidence="13" id="KW-1185">Reference proteome</keyword>
<evidence type="ECO:0000313" key="12">
    <source>
        <dbReference type="EMBL" id="ODV93379.1"/>
    </source>
</evidence>
<evidence type="ECO:0000256" key="10">
    <source>
        <dbReference type="ARBA" id="ARBA00023242"/>
    </source>
</evidence>
<dbReference type="InterPro" id="IPR027496">
    <property type="entry name" value="ARD_euk"/>
</dbReference>
<feature type="binding site" evidence="11">
    <location>
        <position position="130"/>
    </location>
    <ligand>
        <name>Fe(2+)</name>
        <dbReference type="ChEBI" id="CHEBI:29033"/>
        <note>for iron-dependent acireductone dioxygenase activity</note>
    </ligand>
</feature>
<name>A0A1E4TNT1_PACTA</name>
<dbReference type="EMBL" id="KV454018">
    <property type="protein sequence ID" value="ODV93379.1"/>
    <property type="molecule type" value="Genomic_DNA"/>
</dbReference>
<dbReference type="GO" id="GO:0016151">
    <property type="term" value="F:nickel cation binding"/>
    <property type="evidence" value="ECO:0007669"/>
    <property type="project" value="UniProtKB-UniRule"/>
</dbReference>
<dbReference type="SUPFAM" id="SSF51182">
    <property type="entry name" value="RmlC-like cupins"/>
    <property type="match status" value="1"/>
</dbReference>
<organism evidence="12 13">
    <name type="scientific">Pachysolen tannophilus NRRL Y-2460</name>
    <dbReference type="NCBI Taxonomy" id="669874"/>
    <lineage>
        <taxon>Eukaryota</taxon>
        <taxon>Fungi</taxon>
        <taxon>Dikarya</taxon>
        <taxon>Ascomycota</taxon>
        <taxon>Saccharomycotina</taxon>
        <taxon>Pichiomycetes</taxon>
        <taxon>Pachysolenaceae</taxon>
        <taxon>Pachysolen</taxon>
    </lineage>
</organism>
<proteinExistence type="inferred from homology"/>
<dbReference type="PANTHER" id="PTHR23418">
    <property type="entry name" value="ACIREDUCTONE DIOXYGENASE"/>
    <property type="match status" value="1"/>
</dbReference>
<comment type="cofactor">
    <cofactor evidence="11">
        <name>Fe(2+)</name>
        <dbReference type="ChEBI" id="CHEBI:29033"/>
    </cofactor>
    <cofactor evidence="11">
        <name>Ni(2+)</name>
        <dbReference type="ChEBI" id="CHEBI:49786"/>
    </cofactor>
    <text evidence="11">Binds either 1 Fe or Ni cation per monomer. Iron-binding promotes an acireductone dioxygenase reaction producing 2-keto-4-methylthiobutyrate, while nickel-binding promotes an acireductone dioxygenase reaction producing 3-(methylsulfanyl)propanoate.</text>
</comment>
<comment type="function">
    <text evidence="11">Catalyzes 2 different reactions between oxygen and the acireductone 1,2-dihydroxy-3-keto-5-methylthiopentene (DHK-MTPene) depending upon the metal bound in the active site. Fe-containing acireductone dioxygenase (Fe-ARD) produces formate and 2-keto-4-methylthiobutyrate (KMTB), the alpha-ketoacid precursor of methionine in the methionine recycle pathway. Ni-containing acireductone dioxygenase (Ni-ARD) produces methylthiopropionate, carbon monoxide and formate, and does not lie on the methionine recycle pathway.</text>
</comment>
<feature type="binding site" evidence="11">
    <location>
        <position position="87"/>
    </location>
    <ligand>
        <name>Fe(2+)</name>
        <dbReference type="ChEBI" id="CHEBI:29033"/>
        <note>for iron-dependent acireductone dioxygenase activity</note>
    </ligand>
</feature>
<dbReference type="InterPro" id="IPR004313">
    <property type="entry name" value="ARD"/>
</dbReference>
<dbReference type="EC" id="1.13.11.54" evidence="11"/>
<dbReference type="GO" id="GO:0005506">
    <property type="term" value="F:iron ion binding"/>
    <property type="evidence" value="ECO:0007669"/>
    <property type="project" value="UniProtKB-UniRule"/>
</dbReference>
<dbReference type="Pfam" id="PF03079">
    <property type="entry name" value="ARD"/>
    <property type="match status" value="1"/>
</dbReference>
<keyword evidence="9 11" id="KW-0486">Methionine biosynthesis</keyword>
<keyword evidence="10 11" id="KW-0539">Nucleus</keyword>
<dbReference type="PANTHER" id="PTHR23418:SF0">
    <property type="entry name" value="ACIREDUCTONE DIOXYGENASE"/>
    <property type="match status" value="1"/>
</dbReference>
<feature type="binding site" evidence="11">
    <location>
        <position position="91"/>
    </location>
    <ligand>
        <name>Ni(2+)</name>
        <dbReference type="ChEBI" id="CHEBI:49786"/>
        <note>for nickel-dependent acireductone dioxygenase activity</note>
    </ligand>
</feature>
<keyword evidence="5 11" id="KW-0479">Metal-binding</keyword>
<dbReference type="AlphaFoldDB" id="A0A1E4TNT1"/>
<gene>
    <name evidence="11" type="primary">ADI1</name>
    <name evidence="12" type="ORF">PACTADRAFT_51978</name>
</gene>
<dbReference type="OrthoDB" id="1867259at2759"/>
<comment type="catalytic activity">
    <reaction evidence="1 11">
        <text>1,2-dihydroxy-5-(methylsulfanyl)pent-1-en-3-one + O2 = 4-methylsulfanyl-2-oxobutanoate + formate + 2 H(+)</text>
        <dbReference type="Rhea" id="RHEA:24504"/>
        <dbReference type="ChEBI" id="CHEBI:15378"/>
        <dbReference type="ChEBI" id="CHEBI:15379"/>
        <dbReference type="ChEBI" id="CHEBI:15740"/>
        <dbReference type="ChEBI" id="CHEBI:16723"/>
        <dbReference type="ChEBI" id="CHEBI:49252"/>
        <dbReference type="EC" id="1.13.11.54"/>
    </reaction>
</comment>
<dbReference type="EC" id="1.13.11.53" evidence="11"/>
<accession>A0A1E4TNT1</accession>
<dbReference type="InterPro" id="IPR014710">
    <property type="entry name" value="RmlC-like_jellyroll"/>
</dbReference>
<evidence type="ECO:0000256" key="1">
    <source>
        <dbReference type="ARBA" id="ARBA00000428"/>
    </source>
</evidence>
<protein>
    <recommendedName>
        <fullName evidence="11">Acireductone dioxygenase</fullName>
    </recommendedName>
    <alternativeName>
        <fullName evidence="11">Acireductone dioxygenase (Fe(2+)-requiring)</fullName>
        <shortName evidence="11">ARD'</shortName>
        <shortName evidence="11">Fe-ARD</shortName>
        <ecNumber evidence="11">1.13.11.54</ecNumber>
    </alternativeName>
    <alternativeName>
        <fullName evidence="11">Acireductone dioxygenase (Ni(2+)-requiring)</fullName>
        <shortName evidence="11">ARD</shortName>
        <shortName evidence="11">Ni-ARD</shortName>
        <ecNumber evidence="11">1.13.11.53</ecNumber>
    </alternativeName>
</protein>
<comment type="catalytic activity">
    <reaction evidence="11">
        <text>1,2-dihydroxy-5-(methylsulfanyl)pent-1-en-3-one + O2 = 3-(methylsulfanyl)propanoate + CO + formate + 2 H(+)</text>
        <dbReference type="Rhea" id="RHEA:14161"/>
        <dbReference type="ChEBI" id="CHEBI:15378"/>
        <dbReference type="ChEBI" id="CHEBI:15379"/>
        <dbReference type="ChEBI" id="CHEBI:15740"/>
        <dbReference type="ChEBI" id="CHEBI:17245"/>
        <dbReference type="ChEBI" id="CHEBI:49016"/>
        <dbReference type="ChEBI" id="CHEBI:49252"/>
        <dbReference type="EC" id="1.13.11.53"/>
    </reaction>
</comment>
<keyword evidence="6 11" id="KW-0223">Dioxygenase</keyword>
<dbReference type="FunFam" id="2.60.120.10:FF:000079">
    <property type="entry name" value="1,2-dihydroxy-3-keto-5-methylthiopentene dioxygenase"/>
    <property type="match status" value="1"/>
</dbReference>
<evidence type="ECO:0000256" key="3">
    <source>
        <dbReference type="ARBA" id="ARBA00022596"/>
    </source>
</evidence>
<evidence type="ECO:0000256" key="4">
    <source>
        <dbReference type="ARBA" id="ARBA00022605"/>
    </source>
</evidence>
<keyword evidence="7 11" id="KW-0560">Oxidoreductase</keyword>
<reference evidence="13" key="1">
    <citation type="submission" date="2016-05" db="EMBL/GenBank/DDBJ databases">
        <title>Comparative genomics of biotechnologically important yeasts.</title>
        <authorList>
            <consortium name="DOE Joint Genome Institute"/>
            <person name="Riley R."/>
            <person name="Haridas S."/>
            <person name="Wolfe K.H."/>
            <person name="Lopes M.R."/>
            <person name="Hittinger C.T."/>
            <person name="Goker M."/>
            <person name="Salamov A."/>
            <person name="Wisecaver J."/>
            <person name="Long T.M."/>
            <person name="Aerts A.L."/>
            <person name="Barry K."/>
            <person name="Choi C."/>
            <person name="Clum A."/>
            <person name="Coughlan A.Y."/>
            <person name="Deshpande S."/>
            <person name="Douglass A.P."/>
            <person name="Hanson S.J."/>
            <person name="Klenk H.-P."/>
            <person name="Labutti K."/>
            <person name="Lapidus A."/>
            <person name="Lindquist E."/>
            <person name="Lipzen A."/>
            <person name="Meier-Kolthoff J.P."/>
            <person name="Ohm R.A."/>
            <person name="Otillar R.P."/>
            <person name="Pangilinan J."/>
            <person name="Peng Y."/>
            <person name="Rokas A."/>
            <person name="Rosa C.A."/>
            <person name="Scheuner C."/>
            <person name="Sibirny A.A."/>
            <person name="Slot J.C."/>
            <person name="Stielow J.B."/>
            <person name="Sun H."/>
            <person name="Kurtzman C.P."/>
            <person name="Blackwell M."/>
            <person name="Grigoriev I.V."/>
            <person name="Jeffries T.W."/>
        </authorList>
    </citation>
    <scope>NUCLEOTIDE SEQUENCE [LARGE SCALE GENOMIC DNA]</scope>
    <source>
        <strain evidence="13">NRRL Y-2460</strain>
    </source>
</reference>
<dbReference type="GO" id="GO:0010308">
    <property type="term" value="F:acireductone dioxygenase (Ni2+-requiring) activity"/>
    <property type="evidence" value="ECO:0007669"/>
    <property type="project" value="UniProtKB-UniRule"/>
</dbReference>
<keyword evidence="3 11" id="KW-0533">Nickel</keyword>
<dbReference type="GO" id="GO:0019509">
    <property type="term" value="P:L-methionine salvage from methylthioadenosine"/>
    <property type="evidence" value="ECO:0007669"/>
    <property type="project" value="UniProtKB-UniRule"/>
</dbReference>
<sequence length="174" mass="20596">MRAYYHDNKDEVDFREEHDSGVAVSESKLSAIGVLYYFFDNEEDVNGLAKERNYKNRDQVVLSKDNFPGGETALKAKLDSFYEEHLHEDEEIRYILDGEGYFDVRDDEDRWIRTKLTKGDLLILPSGIYHRFTLSQKNYVKALRLFKDEPKWLALNRPADNNKYRQEYLNSIKV</sequence>
<dbReference type="InterPro" id="IPR011051">
    <property type="entry name" value="RmlC_Cupin_sf"/>
</dbReference>
<dbReference type="UniPathway" id="UPA00904">
    <property type="reaction ID" value="UER00878"/>
</dbReference>
<evidence type="ECO:0000256" key="7">
    <source>
        <dbReference type="ARBA" id="ARBA00023002"/>
    </source>
</evidence>
<keyword evidence="2 11" id="KW-0963">Cytoplasm</keyword>
<evidence type="ECO:0000256" key="11">
    <source>
        <dbReference type="HAMAP-Rule" id="MF_03154"/>
    </source>
</evidence>
<dbReference type="GO" id="GO:0005737">
    <property type="term" value="C:cytoplasm"/>
    <property type="evidence" value="ECO:0007669"/>
    <property type="project" value="UniProtKB-SubCell"/>
</dbReference>
<feature type="binding site" evidence="11">
    <location>
        <position position="85"/>
    </location>
    <ligand>
        <name>Ni(2+)</name>
        <dbReference type="ChEBI" id="CHEBI:49786"/>
        <note>for nickel-dependent acireductone dioxygenase activity</note>
    </ligand>
</feature>
<evidence type="ECO:0000256" key="8">
    <source>
        <dbReference type="ARBA" id="ARBA00023004"/>
    </source>
</evidence>
<evidence type="ECO:0000256" key="6">
    <source>
        <dbReference type="ARBA" id="ARBA00022964"/>
    </source>
</evidence>
<feature type="binding site" evidence="11">
    <location>
        <position position="130"/>
    </location>
    <ligand>
        <name>Ni(2+)</name>
        <dbReference type="ChEBI" id="CHEBI:49786"/>
        <note>for nickel-dependent acireductone dioxygenase activity</note>
    </ligand>
</feature>
<comment type="pathway">
    <text evidence="11">Amino-acid biosynthesis; L-methionine biosynthesis via salvage pathway; L-methionine from S-methyl-5-thio-alpha-D-ribose 1-phosphate: step 5/6.</text>
</comment>
<dbReference type="CDD" id="cd02232">
    <property type="entry name" value="cupin_ARD"/>
    <property type="match status" value="1"/>
</dbReference>
<dbReference type="HAMAP" id="MF_03154">
    <property type="entry name" value="Salvage_MtnD_euk"/>
    <property type="match status" value="1"/>
</dbReference>
<feature type="binding site" evidence="11">
    <location>
        <position position="87"/>
    </location>
    <ligand>
        <name>Ni(2+)</name>
        <dbReference type="ChEBI" id="CHEBI:49786"/>
        <note>for nickel-dependent acireductone dioxygenase activity</note>
    </ligand>
</feature>
<evidence type="ECO:0000313" key="13">
    <source>
        <dbReference type="Proteomes" id="UP000094236"/>
    </source>
</evidence>
<comment type="subcellular location">
    <subcellularLocation>
        <location evidence="11">Cytoplasm</location>
    </subcellularLocation>
    <subcellularLocation>
        <location evidence="11">Nucleus</location>
    </subcellularLocation>
</comment>
<feature type="binding site" evidence="11">
    <location>
        <position position="91"/>
    </location>
    <ligand>
        <name>Fe(2+)</name>
        <dbReference type="ChEBI" id="CHEBI:29033"/>
        <note>for iron-dependent acireductone dioxygenase activity</note>
    </ligand>
</feature>
<keyword evidence="4 11" id="KW-0028">Amino-acid biosynthesis</keyword>
<dbReference type="Proteomes" id="UP000094236">
    <property type="component" value="Unassembled WGS sequence"/>
</dbReference>
<evidence type="ECO:0000256" key="9">
    <source>
        <dbReference type="ARBA" id="ARBA00023167"/>
    </source>
</evidence>
<comment type="similarity">
    <text evidence="11">Belongs to the acireductone dioxygenase (ARD) family.</text>
</comment>
<evidence type="ECO:0000256" key="5">
    <source>
        <dbReference type="ARBA" id="ARBA00022723"/>
    </source>
</evidence>